<keyword evidence="7 11" id="KW-0328">Glycosyltransferase</keyword>
<reference evidence="12 13" key="1">
    <citation type="submission" date="2015-04" db="EMBL/GenBank/DDBJ databases">
        <title>Draft genome sequence of bacteremic isolate Catabacter hongkongensis type strain HKU16T.</title>
        <authorList>
            <person name="Lau S.K."/>
            <person name="Teng J.L."/>
            <person name="Huang Y."/>
            <person name="Curreem S.O."/>
            <person name="Tsui S.K."/>
            <person name="Woo P.C."/>
        </authorList>
    </citation>
    <scope>NUCLEOTIDE SEQUENCE [LARGE SCALE GENOMIC DNA]</scope>
    <source>
        <strain evidence="12 13">HKU16</strain>
    </source>
</reference>
<dbReference type="InterPro" id="IPR017846">
    <property type="entry name" value="Nict_dMeBzImd_PRibTrfase_bact"/>
</dbReference>
<evidence type="ECO:0000256" key="10">
    <source>
        <dbReference type="ARBA" id="ARBA00047340"/>
    </source>
</evidence>
<gene>
    <name evidence="11" type="primary">cobT</name>
    <name evidence="12" type="ORF">CHK_0854</name>
</gene>
<keyword evidence="6 11" id="KW-0169">Cobalamin biosynthesis</keyword>
<dbReference type="PANTHER" id="PTHR43463">
    <property type="entry name" value="NICOTINATE-NUCLEOTIDE--DIMETHYLBENZIMIDAZOLE PHOSPHORIBOSYLTRANSFERASE"/>
    <property type="match status" value="1"/>
</dbReference>
<evidence type="ECO:0000256" key="6">
    <source>
        <dbReference type="ARBA" id="ARBA00022573"/>
    </source>
</evidence>
<dbReference type="RefSeq" id="WP_052740298.1">
    <property type="nucleotide sequence ID" value="NZ_LAYJ01000068.1"/>
</dbReference>
<comment type="function">
    <text evidence="1 11">Catalyzes the synthesis of alpha-ribazole-5'-phosphate from nicotinate mononucleotide (NAMN) and 5,6-dimethylbenzimidazole (DMB).</text>
</comment>
<comment type="caution">
    <text evidence="12">The sequence shown here is derived from an EMBL/GenBank/DDBJ whole genome shotgun (WGS) entry which is preliminary data.</text>
</comment>
<evidence type="ECO:0000256" key="11">
    <source>
        <dbReference type="HAMAP-Rule" id="MF_00230"/>
    </source>
</evidence>
<evidence type="ECO:0000256" key="3">
    <source>
        <dbReference type="ARBA" id="ARBA00007110"/>
    </source>
</evidence>
<evidence type="ECO:0000313" key="13">
    <source>
        <dbReference type="Proteomes" id="UP000034076"/>
    </source>
</evidence>
<dbReference type="EC" id="2.4.2.21" evidence="4 11"/>
<dbReference type="FunFam" id="3.40.50.10210:FF:000001">
    <property type="entry name" value="Nicotinate-nucleotide--dimethylbenzimidazole phosphoribosyltransferase"/>
    <property type="match status" value="1"/>
</dbReference>
<evidence type="ECO:0000256" key="9">
    <source>
        <dbReference type="ARBA" id="ARBA00030686"/>
    </source>
</evidence>
<dbReference type="InterPro" id="IPR003200">
    <property type="entry name" value="Nict_dMeBzImd_PRibTrfase"/>
</dbReference>
<dbReference type="Gene3D" id="3.40.50.10210">
    <property type="match status" value="1"/>
</dbReference>
<comment type="similarity">
    <text evidence="3 11">Belongs to the CobT family.</text>
</comment>
<dbReference type="InterPro" id="IPR036087">
    <property type="entry name" value="Nict_dMeBzImd_PRibTrfase_sf"/>
</dbReference>
<organism evidence="12 13">
    <name type="scientific">Christensenella hongkongensis</name>
    <dbReference type="NCBI Taxonomy" id="270498"/>
    <lineage>
        <taxon>Bacteria</taxon>
        <taxon>Bacillati</taxon>
        <taxon>Bacillota</taxon>
        <taxon>Clostridia</taxon>
        <taxon>Christensenellales</taxon>
        <taxon>Christensenellaceae</taxon>
        <taxon>Christensenella</taxon>
    </lineage>
</organism>
<dbReference type="AlphaFoldDB" id="A0A0M2NMP7"/>
<dbReference type="Gene3D" id="1.10.1610.10">
    <property type="match status" value="1"/>
</dbReference>
<dbReference type="UniPathway" id="UPA00061">
    <property type="reaction ID" value="UER00516"/>
</dbReference>
<dbReference type="NCBIfam" id="TIGR03160">
    <property type="entry name" value="cobT_DBIPRT"/>
    <property type="match status" value="1"/>
</dbReference>
<feature type="active site" description="Proton acceptor" evidence="11">
    <location>
        <position position="315"/>
    </location>
</feature>
<dbReference type="Proteomes" id="UP000034076">
    <property type="component" value="Unassembled WGS sequence"/>
</dbReference>
<dbReference type="HAMAP" id="MF_00230">
    <property type="entry name" value="CobT"/>
    <property type="match status" value="1"/>
</dbReference>
<dbReference type="GO" id="GO:0008939">
    <property type="term" value="F:nicotinate-nucleotide-dimethylbenzimidazole phosphoribosyltransferase activity"/>
    <property type="evidence" value="ECO:0007669"/>
    <property type="project" value="UniProtKB-UniRule"/>
</dbReference>
<dbReference type="NCBIfam" id="NF000996">
    <property type="entry name" value="PRK00105.1"/>
    <property type="match status" value="1"/>
</dbReference>
<dbReference type="STRING" id="270498.CHK_0854"/>
<sequence length="354" mass="37814">MPADTIDYKKITPPLQSVMDEARRRVDSLSKPLGSLGKLEDYAVRLAGIRGFMGGTLAKRAVLVFAADNGIYDEGITPVPQEVTPMQTLNIANGIAGVSVLAAQANAQVFVYNVGIAKRLKHKNVIDSVVMYGTNNMVKEPAMTREQCEKAMEIGYRAVAGRTDYDIIGLGEMGICNTSSTSAVASVLLKKPVEKMTGRGAGISEEQYRKKISAIETAIQKNDPDPKDPVDVIAKVGGLDIAAMTGAYLACAHFKIPVVIDGFISACAALCAKRIAPQSVLYMFASHKSYEQGYTAIARALGLSPALSLDMRLGEGSGCPLMFYVLDASLRILEDMGTFEDGSIDASGFIDLRG</sequence>
<name>A0A0M2NMP7_9FIRM</name>
<accession>A0A0M2NMP7</accession>
<evidence type="ECO:0000256" key="5">
    <source>
        <dbReference type="ARBA" id="ARBA00015486"/>
    </source>
</evidence>
<protein>
    <recommendedName>
        <fullName evidence="5 11">Nicotinate-nucleotide--dimethylbenzimidazole phosphoribosyltransferase</fullName>
        <shortName evidence="11">NN:DBI PRT</shortName>
        <ecNumber evidence="4 11">2.4.2.21</ecNumber>
    </recommendedName>
    <alternativeName>
        <fullName evidence="9 11">N(1)-alpha-phosphoribosyltransferase</fullName>
    </alternativeName>
</protein>
<dbReference type="CDD" id="cd02439">
    <property type="entry name" value="DMB-PRT_CobT"/>
    <property type="match status" value="1"/>
</dbReference>
<evidence type="ECO:0000313" key="12">
    <source>
        <dbReference type="EMBL" id="KKI51687.1"/>
    </source>
</evidence>
<dbReference type="SUPFAM" id="SSF52733">
    <property type="entry name" value="Nicotinate mononucleotide:5,6-dimethylbenzimidazole phosphoribosyltransferase (CobT)"/>
    <property type="match status" value="1"/>
</dbReference>
<evidence type="ECO:0000256" key="1">
    <source>
        <dbReference type="ARBA" id="ARBA00002197"/>
    </source>
</evidence>
<dbReference type="OrthoDB" id="9781491at2"/>
<evidence type="ECO:0000256" key="8">
    <source>
        <dbReference type="ARBA" id="ARBA00022679"/>
    </source>
</evidence>
<proteinExistence type="inferred from homology"/>
<evidence type="ECO:0000256" key="2">
    <source>
        <dbReference type="ARBA" id="ARBA00005049"/>
    </source>
</evidence>
<keyword evidence="13" id="KW-1185">Reference proteome</keyword>
<dbReference type="PATRIC" id="fig|270498.16.peg.452"/>
<evidence type="ECO:0000256" key="4">
    <source>
        <dbReference type="ARBA" id="ARBA00011991"/>
    </source>
</evidence>
<comment type="pathway">
    <text evidence="2 11">Nucleoside biosynthesis; alpha-ribazole biosynthesis; alpha-ribazole from 5,6-dimethylbenzimidazole: step 1/2.</text>
</comment>
<evidence type="ECO:0000256" key="7">
    <source>
        <dbReference type="ARBA" id="ARBA00022676"/>
    </source>
</evidence>
<dbReference type="PANTHER" id="PTHR43463:SF1">
    <property type="entry name" value="NICOTINATE-NUCLEOTIDE--DIMETHYLBENZIMIDAZOLE PHOSPHORIBOSYLTRANSFERASE"/>
    <property type="match status" value="1"/>
</dbReference>
<dbReference type="InterPro" id="IPR023195">
    <property type="entry name" value="Nict_dMeBzImd_PRibTrfase_N"/>
</dbReference>
<keyword evidence="8 11" id="KW-0808">Transferase</keyword>
<dbReference type="GO" id="GO:0009236">
    <property type="term" value="P:cobalamin biosynthetic process"/>
    <property type="evidence" value="ECO:0007669"/>
    <property type="project" value="UniProtKB-UniRule"/>
</dbReference>
<comment type="catalytic activity">
    <reaction evidence="10 11">
        <text>5,6-dimethylbenzimidazole + nicotinate beta-D-ribonucleotide = alpha-ribazole 5'-phosphate + nicotinate + H(+)</text>
        <dbReference type="Rhea" id="RHEA:11196"/>
        <dbReference type="ChEBI" id="CHEBI:15378"/>
        <dbReference type="ChEBI" id="CHEBI:15890"/>
        <dbReference type="ChEBI" id="CHEBI:32544"/>
        <dbReference type="ChEBI" id="CHEBI:57502"/>
        <dbReference type="ChEBI" id="CHEBI:57918"/>
        <dbReference type="EC" id="2.4.2.21"/>
    </reaction>
</comment>
<dbReference type="Pfam" id="PF02277">
    <property type="entry name" value="DBI_PRT"/>
    <property type="match status" value="1"/>
</dbReference>
<dbReference type="EMBL" id="LAYJ01000068">
    <property type="protein sequence ID" value="KKI51687.1"/>
    <property type="molecule type" value="Genomic_DNA"/>
</dbReference>